<organism evidence="7 8">
    <name type="scientific">Pristionchus mayeri</name>
    <dbReference type="NCBI Taxonomy" id="1317129"/>
    <lineage>
        <taxon>Eukaryota</taxon>
        <taxon>Metazoa</taxon>
        <taxon>Ecdysozoa</taxon>
        <taxon>Nematoda</taxon>
        <taxon>Chromadorea</taxon>
        <taxon>Rhabditida</taxon>
        <taxon>Rhabditina</taxon>
        <taxon>Diplogasteromorpha</taxon>
        <taxon>Diplogasteroidea</taxon>
        <taxon>Neodiplogasteridae</taxon>
        <taxon>Pristionchus</taxon>
    </lineage>
</organism>
<dbReference type="PANTHER" id="PTHR19282:SF530">
    <property type="entry name" value="TETRASPANIN"/>
    <property type="match status" value="1"/>
</dbReference>
<feature type="transmembrane region" description="Helical" evidence="6">
    <location>
        <begin position="72"/>
        <end position="94"/>
    </location>
</feature>
<dbReference type="InterPro" id="IPR018499">
    <property type="entry name" value="Tetraspanin/Peripherin"/>
</dbReference>
<dbReference type="PANTHER" id="PTHR19282">
    <property type="entry name" value="TETRASPANIN"/>
    <property type="match status" value="1"/>
</dbReference>
<dbReference type="InterPro" id="IPR000301">
    <property type="entry name" value="Tetraspanin_animals"/>
</dbReference>
<comment type="similarity">
    <text evidence="2 6">Belongs to the tetraspanin (TM4SF) family.</text>
</comment>
<feature type="transmembrane region" description="Helical" evidence="6">
    <location>
        <begin position="197"/>
        <end position="219"/>
    </location>
</feature>
<evidence type="ECO:0000256" key="5">
    <source>
        <dbReference type="ARBA" id="ARBA00023136"/>
    </source>
</evidence>
<gene>
    <name evidence="7" type="ORF">PMAYCL1PPCAC_30693</name>
</gene>
<dbReference type="Pfam" id="PF00335">
    <property type="entry name" value="Tetraspanin"/>
    <property type="match status" value="1"/>
</dbReference>
<evidence type="ECO:0000256" key="1">
    <source>
        <dbReference type="ARBA" id="ARBA00004141"/>
    </source>
</evidence>
<evidence type="ECO:0000256" key="3">
    <source>
        <dbReference type="ARBA" id="ARBA00022692"/>
    </source>
</evidence>
<feature type="non-terminal residue" evidence="7">
    <location>
        <position position="1"/>
    </location>
</feature>
<comment type="caution">
    <text evidence="7">The sequence shown here is derived from an EMBL/GenBank/DDBJ whole genome shotgun (WGS) entry which is preliminary data.</text>
</comment>
<dbReference type="PIRSF" id="PIRSF002419">
    <property type="entry name" value="Tetraspanin"/>
    <property type="match status" value="1"/>
</dbReference>
<feature type="transmembrane region" description="Helical" evidence="6">
    <location>
        <begin position="12"/>
        <end position="38"/>
    </location>
</feature>
<sequence length="232" mass="25586">PLSRMVYGCGNTFVKFVFFFINLLICIFGGLVFGFSLWANLDKDFSVRIKELIHSVDPGTDFQDLGKYQASLWILTAMAALLFLVGFLGCCGAVCESSVLLSLFFFIVIICTFCLGAAGVVAAVNKEKFYDGMHHVLAKCGEQPELRQNLKPIEDLLTCCGATSGTQQSFPCASKPNHAPDCETVIHKYVETNGHTLLVVVFVMCAVNLLALMFACIICRASRRVDYTAYYH</sequence>
<keyword evidence="8" id="KW-1185">Reference proteome</keyword>
<keyword evidence="5 6" id="KW-0472">Membrane</keyword>
<dbReference type="GO" id="GO:0005886">
    <property type="term" value="C:plasma membrane"/>
    <property type="evidence" value="ECO:0007669"/>
    <property type="project" value="TreeGrafter"/>
</dbReference>
<evidence type="ECO:0000256" key="2">
    <source>
        <dbReference type="ARBA" id="ARBA00006840"/>
    </source>
</evidence>
<proteinExistence type="inferred from homology"/>
<evidence type="ECO:0000313" key="7">
    <source>
        <dbReference type="EMBL" id="GMR60498.1"/>
    </source>
</evidence>
<dbReference type="SUPFAM" id="SSF48652">
    <property type="entry name" value="Tetraspanin"/>
    <property type="match status" value="1"/>
</dbReference>
<dbReference type="PRINTS" id="PR00259">
    <property type="entry name" value="TMFOUR"/>
</dbReference>
<feature type="transmembrane region" description="Helical" evidence="6">
    <location>
        <begin position="101"/>
        <end position="124"/>
    </location>
</feature>
<dbReference type="AlphaFoldDB" id="A0AAN5DBG5"/>
<evidence type="ECO:0000313" key="8">
    <source>
        <dbReference type="Proteomes" id="UP001328107"/>
    </source>
</evidence>
<evidence type="ECO:0000256" key="6">
    <source>
        <dbReference type="RuleBase" id="RU361218"/>
    </source>
</evidence>
<evidence type="ECO:0000256" key="4">
    <source>
        <dbReference type="ARBA" id="ARBA00022989"/>
    </source>
</evidence>
<comment type="subcellular location">
    <subcellularLocation>
        <location evidence="1 6">Membrane</location>
        <topology evidence="1 6">Multi-pass membrane protein</topology>
    </subcellularLocation>
</comment>
<reference evidence="8" key="1">
    <citation type="submission" date="2022-10" db="EMBL/GenBank/DDBJ databases">
        <title>Genome assembly of Pristionchus species.</title>
        <authorList>
            <person name="Yoshida K."/>
            <person name="Sommer R.J."/>
        </authorList>
    </citation>
    <scope>NUCLEOTIDE SEQUENCE [LARGE SCALE GENOMIC DNA]</scope>
    <source>
        <strain evidence="8">RS5460</strain>
    </source>
</reference>
<dbReference type="InterPro" id="IPR008952">
    <property type="entry name" value="Tetraspanin_EC2_sf"/>
</dbReference>
<name>A0AAN5DBG5_9BILA</name>
<dbReference type="Proteomes" id="UP001328107">
    <property type="component" value="Unassembled WGS sequence"/>
</dbReference>
<keyword evidence="4 6" id="KW-1133">Transmembrane helix</keyword>
<keyword evidence="3 6" id="KW-0812">Transmembrane</keyword>
<dbReference type="EMBL" id="BTRK01000006">
    <property type="protein sequence ID" value="GMR60498.1"/>
    <property type="molecule type" value="Genomic_DNA"/>
</dbReference>
<accession>A0AAN5DBG5</accession>
<protein>
    <recommendedName>
        <fullName evidence="6">Tetraspanin</fullName>
    </recommendedName>
</protein>